<evidence type="ECO:0000256" key="1">
    <source>
        <dbReference type="SAM" id="Phobius"/>
    </source>
</evidence>
<comment type="caution">
    <text evidence="2">The sequence shown here is derived from an EMBL/GenBank/DDBJ whole genome shotgun (WGS) entry which is preliminary data.</text>
</comment>
<dbReference type="EMBL" id="LNGC01000005">
    <property type="protein sequence ID" value="KYC53463.1"/>
    <property type="molecule type" value="Genomic_DNA"/>
</dbReference>
<keyword evidence="1" id="KW-0812">Transmembrane</keyword>
<feature type="transmembrane region" description="Helical" evidence="1">
    <location>
        <begin position="140"/>
        <end position="158"/>
    </location>
</feature>
<accession>A0A150J884</accession>
<protein>
    <submittedName>
        <fullName evidence="2">Uncharacterized protein</fullName>
    </submittedName>
</protein>
<keyword evidence="1" id="KW-1133">Transmembrane helix</keyword>
<keyword evidence="1" id="KW-0472">Membrane</keyword>
<feature type="transmembrane region" description="Helical" evidence="1">
    <location>
        <begin position="6"/>
        <end position="28"/>
    </location>
</feature>
<feature type="transmembrane region" description="Helical" evidence="1">
    <location>
        <begin position="88"/>
        <end position="108"/>
    </location>
</feature>
<proteinExistence type="predicted"/>
<reference evidence="2 3" key="1">
    <citation type="journal article" date="2016" name="ISME J.">
        <title>Chasing the elusive Euryarchaeota class WSA2: genomes reveal a uniquely fastidious methyl-reducing methanogen.</title>
        <authorList>
            <person name="Nobu M.K."/>
            <person name="Narihiro T."/>
            <person name="Kuroda K."/>
            <person name="Mei R."/>
            <person name="Liu W.T."/>
        </authorList>
    </citation>
    <scope>NUCLEOTIDE SEQUENCE [LARGE SCALE GENOMIC DNA]</scope>
    <source>
        <strain evidence="2">U1lsi0528_Bin055</strain>
    </source>
</reference>
<organism evidence="2 3">
    <name type="scientific">Candidatus Methanofastidiosum methylothiophilum</name>
    <dbReference type="NCBI Taxonomy" id="1705564"/>
    <lineage>
        <taxon>Archaea</taxon>
        <taxon>Methanobacteriati</taxon>
        <taxon>Methanobacteriota</taxon>
        <taxon>Stenosarchaea group</taxon>
        <taxon>Candidatus Methanofastidiosia</taxon>
        <taxon>Candidatus Methanofastidiosales</taxon>
        <taxon>Candidatus Methanofastidiosaceae</taxon>
        <taxon>Candidatus Methanofastidiosum</taxon>
    </lineage>
</organism>
<feature type="transmembrane region" description="Helical" evidence="1">
    <location>
        <begin position="62"/>
        <end position="81"/>
    </location>
</feature>
<sequence>MNKLFLFVYLAICLVLTLYVSVGVYFIIPLLFQDMILIGQNIASLFALISYVFLGINLLKNRYNGIAFSLSLTAFVLAISIAEQSRTFLLEMIKQLGLPFIMTLIIFWNHKSNISGDIILKEATLAAVLWLGLRLLRFENIYNILISLALFGMAYYLLEMIHPLSEEAKHES</sequence>
<evidence type="ECO:0000313" key="2">
    <source>
        <dbReference type="EMBL" id="KYC53463.1"/>
    </source>
</evidence>
<gene>
    <name evidence="2" type="ORF">AMQ22_00253</name>
</gene>
<dbReference type="AlphaFoldDB" id="A0A150J884"/>
<feature type="transmembrane region" description="Helical" evidence="1">
    <location>
        <begin position="35"/>
        <end position="56"/>
    </location>
</feature>
<name>A0A150J884_9EURY</name>
<evidence type="ECO:0000313" key="3">
    <source>
        <dbReference type="Proteomes" id="UP000075398"/>
    </source>
</evidence>
<dbReference type="Proteomes" id="UP000075398">
    <property type="component" value="Unassembled WGS sequence"/>
</dbReference>